<comment type="caution">
    <text evidence="2">The sequence shown here is derived from an EMBL/GenBank/DDBJ whole genome shotgun (WGS) entry which is preliminary data.</text>
</comment>
<feature type="non-terminal residue" evidence="2">
    <location>
        <position position="1"/>
    </location>
</feature>
<name>A0A9N9P3P1_9GLOM</name>
<keyword evidence="3" id="KW-1185">Reference proteome</keyword>
<evidence type="ECO:0000313" key="3">
    <source>
        <dbReference type="Proteomes" id="UP000789759"/>
    </source>
</evidence>
<evidence type="ECO:0000313" key="2">
    <source>
        <dbReference type="EMBL" id="CAG8787181.1"/>
    </source>
</evidence>
<organism evidence="2 3">
    <name type="scientific">Cetraspora pellucida</name>
    <dbReference type="NCBI Taxonomy" id="1433469"/>
    <lineage>
        <taxon>Eukaryota</taxon>
        <taxon>Fungi</taxon>
        <taxon>Fungi incertae sedis</taxon>
        <taxon>Mucoromycota</taxon>
        <taxon>Glomeromycotina</taxon>
        <taxon>Glomeromycetes</taxon>
        <taxon>Diversisporales</taxon>
        <taxon>Gigasporaceae</taxon>
        <taxon>Cetraspora</taxon>
    </lineage>
</organism>
<gene>
    <name evidence="2" type="ORF">CPELLU_LOCUS16774</name>
</gene>
<feature type="region of interest" description="Disordered" evidence="1">
    <location>
        <begin position="1"/>
        <end position="41"/>
    </location>
</feature>
<reference evidence="2" key="1">
    <citation type="submission" date="2021-06" db="EMBL/GenBank/DDBJ databases">
        <authorList>
            <person name="Kallberg Y."/>
            <person name="Tangrot J."/>
            <person name="Rosling A."/>
        </authorList>
    </citation>
    <scope>NUCLEOTIDE SEQUENCE</scope>
    <source>
        <strain evidence="2">FL966</strain>
    </source>
</reference>
<dbReference type="EMBL" id="CAJVQA010025823">
    <property type="protein sequence ID" value="CAG8787181.1"/>
    <property type="molecule type" value="Genomic_DNA"/>
</dbReference>
<evidence type="ECO:0000256" key="1">
    <source>
        <dbReference type="SAM" id="MobiDB-lite"/>
    </source>
</evidence>
<accession>A0A9N9P3P1</accession>
<dbReference type="AlphaFoldDB" id="A0A9N9P3P1"/>
<protein>
    <submittedName>
        <fullName evidence="2">21112_t:CDS:1</fullName>
    </submittedName>
</protein>
<dbReference type="Proteomes" id="UP000789759">
    <property type="component" value="Unassembled WGS sequence"/>
</dbReference>
<proteinExistence type="predicted"/>
<sequence length="41" mass="4563">AQFSIGDDQTQPNHEPTQHSQRLQVSNVLKQPNGESQITFG</sequence>